<dbReference type="Pfam" id="PF14516">
    <property type="entry name" value="AAA_35"/>
    <property type="match status" value="1"/>
</dbReference>
<dbReference type="InterPro" id="IPR027417">
    <property type="entry name" value="P-loop_NTPase"/>
</dbReference>
<dbReference type="Pfam" id="PF05226">
    <property type="entry name" value="CHASE2"/>
    <property type="match status" value="1"/>
</dbReference>
<dbReference type="SUPFAM" id="SSF52540">
    <property type="entry name" value="P-loop containing nucleoside triphosphate hydrolases"/>
    <property type="match status" value="1"/>
</dbReference>
<accession>A0ABS8IJ25</accession>
<keyword evidence="4" id="KW-1185">Reference proteome</keyword>
<evidence type="ECO:0000313" key="3">
    <source>
        <dbReference type="EMBL" id="MCC5603889.1"/>
    </source>
</evidence>
<organism evidence="3 4">
    <name type="scientific">Nostoc favosum CHAB5714</name>
    <dbReference type="NCBI Taxonomy" id="2780399"/>
    <lineage>
        <taxon>Bacteria</taxon>
        <taxon>Bacillati</taxon>
        <taxon>Cyanobacteriota</taxon>
        <taxon>Cyanophyceae</taxon>
        <taxon>Nostocales</taxon>
        <taxon>Nostocaceae</taxon>
        <taxon>Nostoc</taxon>
        <taxon>Nostoc favosum</taxon>
    </lineage>
</organism>
<gene>
    <name evidence="3" type="ORF">LC586_33145</name>
</gene>
<dbReference type="Proteomes" id="UP001199525">
    <property type="component" value="Unassembled WGS sequence"/>
</dbReference>
<keyword evidence="1" id="KW-0472">Membrane</keyword>
<reference evidence="3 4" key="1">
    <citation type="journal article" date="2021" name="Microorganisms">
        <title>Genome Evolution of Filamentous Cyanobacterium Nostoc Species: From Facultative Symbiosis to Free Living.</title>
        <authorList>
            <person name="Huo D."/>
            <person name="Li H."/>
            <person name="Cai F."/>
            <person name="Guo X."/>
            <person name="Qiao Z."/>
            <person name="Wang W."/>
            <person name="Yu G."/>
            <person name="Li R."/>
        </authorList>
    </citation>
    <scope>NUCLEOTIDE SEQUENCE [LARGE SCALE GENOMIC DNA]</scope>
    <source>
        <strain evidence="3 4">CHAB 5714</strain>
    </source>
</reference>
<feature type="transmembrane region" description="Helical" evidence="1">
    <location>
        <begin position="799"/>
        <end position="818"/>
    </location>
</feature>
<keyword evidence="1" id="KW-1133">Transmembrane helix</keyword>
<feature type="domain" description="CHASE2" evidence="2">
    <location>
        <begin position="482"/>
        <end position="791"/>
    </location>
</feature>
<evidence type="ECO:0000259" key="2">
    <source>
        <dbReference type="SMART" id="SM01080"/>
    </source>
</evidence>
<name>A0ABS8IJ25_9NOSO</name>
<keyword evidence="1" id="KW-0812">Transmembrane</keyword>
<protein>
    <submittedName>
        <fullName evidence="3">CHASE2 domain-containing protein</fullName>
    </submittedName>
</protein>
<comment type="caution">
    <text evidence="3">The sequence shown here is derived from an EMBL/GenBank/DDBJ whole genome shotgun (WGS) entry which is preliminary data.</text>
</comment>
<evidence type="ECO:0000256" key="1">
    <source>
        <dbReference type="SAM" id="Phobius"/>
    </source>
</evidence>
<dbReference type="RefSeq" id="WP_229489691.1">
    <property type="nucleotide sequence ID" value="NZ_JAIVFQ010000097.1"/>
</dbReference>
<dbReference type="SMART" id="SM01080">
    <property type="entry name" value="CHASE2"/>
    <property type="match status" value="1"/>
</dbReference>
<feature type="transmembrane region" description="Helical" evidence="1">
    <location>
        <begin position="776"/>
        <end position="792"/>
    </location>
</feature>
<dbReference type="Gene3D" id="3.40.50.300">
    <property type="entry name" value="P-loop containing nucleotide triphosphate hydrolases"/>
    <property type="match status" value="1"/>
</dbReference>
<feature type="transmembrane region" description="Helical" evidence="1">
    <location>
        <begin position="824"/>
        <end position="845"/>
    </location>
</feature>
<dbReference type="InterPro" id="IPR007890">
    <property type="entry name" value="CHASE2"/>
</dbReference>
<evidence type="ECO:0000313" key="4">
    <source>
        <dbReference type="Proteomes" id="UP001199525"/>
    </source>
</evidence>
<sequence>MTAAKSNFEYQIGGSLESSAPSYVKRHADTEFYERLKWGQFCYVLNSRQMGKSSLRVQMMQRLQAEGIICAFIDLTGMGTQDVTPEKWYAGIVQSLVSSCHLHSKIQWRSWWRERRDLLSPVQCLSQFIEEVLLVEVKQNIVIFIDEIDRVLSQNFSLDDFFALIRFFFQQREVNYKYRRLTFALLGVANPNELIQNKTQTPFNIGKAIELQGFQPDEVQPLIDGLNQRVSNPEGVLMQILEWTGGQPFLTQKLCQFIVLESTAQKFSSVEQLVRSNIVENWESQDEPEHLRTIRDRILYRNEKRTGRLLELYQQILRQGEISADGTPEQIELRLSGLVVEQQGKLKVYNRIYEAVFNHSWVERKLAELRPYAEAIAAWSASACEDESYLLRGQALQDTLAWALGKSLGDLDYQFLAASQELAKRQAQMSLQVLAQANKLLAQARQKAKPEVLQRRIGLFWIPRIAICVTAPILLLRFGGLLQGGEWSILDQFFRWRLLQESPEKRIAIITIDEEDIKKAGKWPIPDQVLAKAIANIKAQEPRAIGLDIYRDLPVEPGHQDLVNIFQSTPNLYGIEKVVGSKINTIAPPPTLNQERVGFADQVVDADGKVRRALLSVDLSQNETRYSLAMKLAQHYLEDGKITIKLVDNDPQRQRLRWGKAVFERFVGNDGGYVHADSGGYQILLNFRGNQENFATFPLRDILEKTIPPDSLRDRLVLIGTTAASIKDVFYTPYNSGLFSSSQPMTGVSVHANIISQIISAVVDGRPLLRVWQEPIEWLWILVWAGLGALVSRQLRSSIAIAASIIFAGAGLLGIGFLAFCLGWWLPIIPSLLVFLGSAVALELVTHKQLERLQFHHTLALLLEMCQDHPLAGAIAIEYLKQSESQDNQAFIEQQLREKQLTTSTIEVVE</sequence>
<dbReference type="EMBL" id="JAIVFQ010000097">
    <property type="protein sequence ID" value="MCC5603889.1"/>
    <property type="molecule type" value="Genomic_DNA"/>
</dbReference>
<proteinExistence type="predicted"/>